<protein>
    <submittedName>
        <fullName evidence="2">Uncharacterized protein</fullName>
    </submittedName>
</protein>
<organism evidence="2 3">
    <name type="scientific">Dipteronia sinensis</name>
    <dbReference type="NCBI Taxonomy" id="43782"/>
    <lineage>
        <taxon>Eukaryota</taxon>
        <taxon>Viridiplantae</taxon>
        <taxon>Streptophyta</taxon>
        <taxon>Embryophyta</taxon>
        <taxon>Tracheophyta</taxon>
        <taxon>Spermatophyta</taxon>
        <taxon>Magnoliopsida</taxon>
        <taxon>eudicotyledons</taxon>
        <taxon>Gunneridae</taxon>
        <taxon>Pentapetalae</taxon>
        <taxon>rosids</taxon>
        <taxon>malvids</taxon>
        <taxon>Sapindales</taxon>
        <taxon>Sapindaceae</taxon>
        <taxon>Hippocastanoideae</taxon>
        <taxon>Acereae</taxon>
        <taxon>Dipteronia</taxon>
    </lineage>
</organism>
<dbReference type="EMBL" id="JANJYJ010000001">
    <property type="protein sequence ID" value="KAK3230390.1"/>
    <property type="molecule type" value="Genomic_DNA"/>
</dbReference>
<accession>A0AAE0B6W3</accession>
<name>A0AAE0B6W3_9ROSI</name>
<feature type="transmembrane region" description="Helical" evidence="1">
    <location>
        <begin position="50"/>
        <end position="68"/>
    </location>
</feature>
<keyword evidence="3" id="KW-1185">Reference proteome</keyword>
<feature type="transmembrane region" description="Helical" evidence="1">
    <location>
        <begin position="12"/>
        <end position="30"/>
    </location>
</feature>
<keyword evidence="1" id="KW-0812">Transmembrane</keyword>
<comment type="caution">
    <text evidence="2">The sequence shown here is derived from an EMBL/GenBank/DDBJ whole genome shotgun (WGS) entry which is preliminary data.</text>
</comment>
<keyword evidence="1" id="KW-1133">Transmembrane helix</keyword>
<keyword evidence="1" id="KW-0472">Membrane</keyword>
<evidence type="ECO:0000256" key="1">
    <source>
        <dbReference type="SAM" id="Phobius"/>
    </source>
</evidence>
<dbReference type="AlphaFoldDB" id="A0AAE0B6W3"/>
<proteinExistence type="predicted"/>
<reference evidence="2" key="1">
    <citation type="journal article" date="2023" name="Plant J.">
        <title>Genome sequences and population genomics provide insights into the demographic history, inbreeding, and mutation load of two 'living fossil' tree species of Dipteronia.</title>
        <authorList>
            <person name="Feng Y."/>
            <person name="Comes H.P."/>
            <person name="Chen J."/>
            <person name="Zhu S."/>
            <person name="Lu R."/>
            <person name="Zhang X."/>
            <person name="Li P."/>
            <person name="Qiu J."/>
            <person name="Olsen K.M."/>
            <person name="Qiu Y."/>
        </authorList>
    </citation>
    <scope>NUCLEOTIDE SEQUENCE</scope>
    <source>
        <strain evidence="2">NBL</strain>
    </source>
</reference>
<dbReference type="SUPFAM" id="SSF103473">
    <property type="entry name" value="MFS general substrate transporter"/>
    <property type="match status" value="1"/>
</dbReference>
<evidence type="ECO:0000313" key="2">
    <source>
        <dbReference type="EMBL" id="KAK3230390.1"/>
    </source>
</evidence>
<dbReference type="InterPro" id="IPR036259">
    <property type="entry name" value="MFS_trans_sf"/>
</dbReference>
<gene>
    <name evidence="2" type="ORF">Dsin_002271</name>
</gene>
<dbReference type="Proteomes" id="UP001281410">
    <property type="component" value="Unassembled WGS sequence"/>
</dbReference>
<evidence type="ECO:0000313" key="3">
    <source>
        <dbReference type="Proteomes" id="UP001281410"/>
    </source>
</evidence>
<sequence length="84" mass="8586">MATIYCSIDGGGQGLSLGVLNLAIVFPQMISAIGSGPLNTLFGGSNASSFVFGAVVATISAIISIFVLPDPLQQDTHRSAFKGR</sequence>